<comment type="similarity">
    <text evidence="2">Belongs to the bacterial solute-binding protein 5 family.</text>
</comment>
<evidence type="ECO:0000256" key="1">
    <source>
        <dbReference type="ARBA" id="ARBA00004193"/>
    </source>
</evidence>
<organism evidence="7 8">
    <name type="scientific">Nocardia thailandica</name>
    <dbReference type="NCBI Taxonomy" id="257275"/>
    <lineage>
        <taxon>Bacteria</taxon>
        <taxon>Bacillati</taxon>
        <taxon>Actinomycetota</taxon>
        <taxon>Actinomycetes</taxon>
        <taxon>Mycobacteriales</taxon>
        <taxon>Nocardiaceae</taxon>
        <taxon>Nocardia</taxon>
    </lineage>
</organism>
<evidence type="ECO:0000256" key="5">
    <source>
        <dbReference type="SAM" id="SignalP"/>
    </source>
</evidence>
<dbReference type="PROSITE" id="PS01040">
    <property type="entry name" value="SBP_BACTERIAL_5"/>
    <property type="match status" value="1"/>
</dbReference>
<keyword evidence="3" id="KW-0813">Transport</keyword>
<evidence type="ECO:0000259" key="6">
    <source>
        <dbReference type="Pfam" id="PF00496"/>
    </source>
</evidence>
<dbReference type="Pfam" id="PF00496">
    <property type="entry name" value="SBP_bac_5"/>
    <property type="match status" value="1"/>
</dbReference>
<evidence type="ECO:0000256" key="3">
    <source>
        <dbReference type="ARBA" id="ARBA00022448"/>
    </source>
</evidence>
<feature type="domain" description="Solute-binding protein family 5" evidence="6">
    <location>
        <begin position="81"/>
        <end position="439"/>
    </location>
</feature>
<gene>
    <name evidence="7" type="ORF">ACFYTF_26365</name>
</gene>
<proteinExistence type="inferred from homology"/>
<dbReference type="Gene3D" id="3.10.105.10">
    <property type="entry name" value="Dipeptide-binding Protein, Domain 3"/>
    <property type="match status" value="1"/>
</dbReference>
<dbReference type="EMBL" id="JBIAMX010000020">
    <property type="protein sequence ID" value="MFF0546363.1"/>
    <property type="molecule type" value="Genomic_DNA"/>
</dbReference>
<evidence type="ECO:0000256" key="4">
    <source>
        <dbReference type="ARBA" id="ARBA00022729"/>
    </source>
</evidence>
<evidence type="ECO:0000256" key="2">
    <source>
        <dbReference type="ARBA" id="ARBA00005695"/>
    </source>
</evidence>
<accession>A0ABW6PVA1</accession>
<keyword evidence="8" id="KW-1185">Reference proteome</keyword>
<dbReference type="RefSeq" id="WP_387702726.1">
    <property type="nucleotide sequence ID" value="NZ_JBIAMX010000020.1"/>
</dbReference>
<dbReference type="Gene3D" id="3.40.190.10">
    <property type="entry name" value="Periplasmic binding protein-like II"/>
    <property type="match status" value="1"/>
</dbReference>
<comment type="caution">
    <text evidence="7">The sequence shown here is derived from an EMBL/GenBank/DDBJ whole genome shotgun (WGS) entry which is preliminary data.</text>
</comment>
<dbReference type="InterPro" id="IPR039424">
    <property type="entry name" value="SBP_5"/>
</dbReference>
<dbReference type="InterPro" id="IPR030678">
    <property type="entry name" value="Peptide/Ni-bd"/>
</dbReference>
<name>A0ABW6PVA1_9NOCA</name>
<protein>
    <submittedName>
        <fullName evidence="7">ABC transporter substrate-binding protein</fullName>
    </submittedName>
</protein>
<evidence type="ECO:0000313" key="7">
    <source>
        <dbReference type="EMBL" id="MFF0546363.1"/>
    </source>
</evidence>
<dbReference type="PROSITE" id="PS51257">
    <property type="entry name" value="PROKAR_LIPOPROTEIN"/>
    <property type="match status" value="1"/>
</dbReference>
<evidence type="ECO:0000313" key="8">
    <source>
        <dbReference type="Proteomes" id="UP001601444"/>
    </source>
</evidence>
<comment type="subcellular location">
    <subcellularLocation>
        <location evidence="1">Cell membrane</location>
        <topology evidence="1">Lipid-anchor</topology>
    </subcellularLocation>
</comment>
<dbReference type="PIRSF" id="PIRSF002741">
    <property type="entry name" value="MppA"/>
    <property type="match status" value="1"/>
</dbReference>
<dbReference type="InterPro" id="IPR023765">
    <property type="entry name" value="SBP_5_CS"/>
</dbReference>
<dbReference type="Proteomes" id="UP001601444">
    <property type="component" value="Unassembled WGS sequence"/>
</dbReference>
<feature type="chain" id="PRO_5047188256" evidence="5">
    <location>
        <begin position="21"/>
        <end position="544"/>
    </location>
</feature>
<dbReference type="SUPFAM" id="SSF53850">
    <property type="entry name" value="Periplasmic binding protein-like II"/>
    <property type="match status" value="1"/>
</dbReference>
<sequence length="544" mass="58853">MRTRRLATALIAATAVLVSACGGTDPAAGESGPPRTGGSLTWGVETEPTTLNPHLNGQSNTKMLLRNTYETLLARTADGGYVPWLATGHEISPDGLTYTFTLREGVKFTDGTPLTAAGVARNFTTMQDLSYSGGFSSGPLSNLASVAARDDRTVVFTLKNPYAPFLDFASGFDIISPAAFDKPQLKSGGPEIAGTGPFILDRYVKGQELHFRKNPDYDWAPANAAHRGPAYLDEVTYRFLPESSVRTGALTSGQVDLIEGVSGNDAALFDGNPDYTYVRALNNGSPYSLYWNATFGPATDERVRRALNSAVDVDAILASIYRGQRTRGWGITSTVDTPFYDKSIERAYGADKATANRLLDEAGWTARDSDGFRTRDGKRLTIDLVQAQSTVRDQREVLLQAVQAQVKQNAGIDLKLSYVDLGTYAELRKNNTFGAIANSDTITGGIDIENHWYPASSKGTLNYSRAGDPELSGWLQAAAATTDIAARAKQYAQLQRFALVDKAYALPLYIPENQIAAGAHVHGAGFRPYKQLPENAYDVWVDRG</sequence>
<dbReference type="InterPro" id="IPR000914">
    <property type="entry name" value="SBP_5_dom"/>
</dbReference>
<keyword evidence="4 5" id="KW-0732">Signal</keyword>
<dbReference type="PANTHER" id="PTHR30290">
    <property type="entry name" value="PERIPLASMIC BINDING COMPONENT OF ABC TRANSPORTER"/>
    <property type="match status" value="1"/>
</dbReference>
<reference evidence="7 8" key="1">
    <citation type="submission" date="2024-10" db="EMBL/GenBank/DDBJ databases">
        <title>The Natural Products Discovery Center: Release of the First 8490 Sequenced Strains for Exploring Actinobacteria Biosynthetic Diversity.</title>
        <authorList>
            <person name="Kalkreuter E."/>
            <person name="Kautsar S.A."/>
            <person name="Yang D."/>
            <person name="Bader C.D."/>
            <person name="Teijaro C.N."/>
            <person name="Fluegel L."/>
            <person name="Davis C.M."/>
            <person name="Simpson J.R."/>
            <person name="Lauterbach L."/>
            <person name="Steele A.D."/>
            <person name="Gui C."/>
            <person name="Meng S."/>
            <person name="Li G."/>
            <person name="Viehrig K."/>
            <person name="Ye F."/>
            <person name="Su P."/>
            <person name="Kiefer A.F."/>
            <person name="Nichols A."/>
            <person name="Cepeda A.J."/>
            <person name="Yan W."/>
            <person name="Fan B."/>
            <person name="Jiang Y."/>
            <person name="Adhikari A."/>
            <person name="Zheng C.-J."/>
            <person name="Schuster L."/>
            <person name="Cowan T.M."/>
            <person name="Smanski M.J."/>
            <person name="Chevrette M.G."/>
            <person name="De Carvalho L.P.S."/>
            <person name="Shen B."/>
        </authorList>
    </citation>
    <scope>NUCLEOTIDE SEQUENCE [LARGE SCALE GENOMIC DNA]</scope>
    <source>
        <strain evidence="7 8">NPDC004045</strain>
    </source>
</reference>
<dbReference type="PANTHER" id="PTHR30290:SF9">
    <property type="entry name" value="OLIGOPEPTIDE-BINDING PROTEIN APPA"/>
    <property type="match status" value="1"/>
</dbReference>
<dbReference type="CDD" id="cd08492">
    <property type="entry name" value="PBP2_NikA_DppA_OppA_like_15"/>
    <property type="match status" value="1"/>
</dbReference>
<feature type="signal peptide" evidence="5">
    <location>
        <begin position="1"/>
        <end position="20"/>
    </location>
</feature>